<dbReference type="InterPro" id="IPR050074">
    <property type="entry name" value="DHO_dehydrogenase"/>
</dbReference>
<evidence type="ECO:0000259" key="6">
    <source>
        <dbReference type="Pfam" id="PF01180"/>
    </source>
</evidence>
<dbReference type="AlphaFoldDB" id="A0A815Z0Z6"/>
<dbReference type="PANTHER" id="PTHR48109:SF4">
    <property type="entry name" value="DIHYDROOROTATE DEHYDROGENASE (QUINONE), MITOCHONDRIAL"/>
    <property type="match status" value="1"/>
</dbReference>
<dbReference type="InterPro" id="IPR001295">
    <property type="entry name" value="Dihydroorotate_DH_CS"/>
</dbReference>
<evidence type="ECO:0000313" key="7">
    <source>
        <dbReference type="EMBL" id="CAF1576398.1"/>
    </source>
</evidence>
<proteinExistence type="predicted"/>
<evidence type="ECO:0000256" key="5">
    <source>
        <dbReference type="ARBA" id="ARBA00023002"/>
    </source>
</evidence>
<evidence type="ECO:0000256" key="3">
    <source>
        <dbReference type="ARBA" id="ARBA00022630"/>
    </source>
</evidence>
<name>A0A815Z0Z6_9BILA</name>
<dbReference type="GO" id="GO:0044205">
    <property type="term" value="P:'de novo' UMP biosynthetic process"/>
    <property type="evidence" value="ECO:0007669"/>
    <property type="project" value="UniProtKB-UniPathway"/>
</dbReference>
<dbReference type="InterPro" id="IPR013785">
    <property type="entry name" value="Aldolase_TIM"/>
</dbReference>
<dbReference type="GO" id="GO:0006207">
    <property type="term" value="P:'de novo' pyrimidine nucleobase biosynthetic process"/>
    <property type="evidence" value="ECO:0007669"/>
    <property type="project" value="InterPro"/>
</dbReference>
<accession>A0A815Z0Z6</accession>
<dbReference type="Gene3D" id="3.20.20.70">
    <property type="entry name" value="Aldolase class I"/>
    <property type="match status" value="1"/>
</dbReference>
<keyword evidence="5" id="KW-0560">Oxidoreductase</keyword>
<sequence>MVPRFFVSARLRSSLKGCFAGCFVFVGANIYFGSERFYEEYIMPTLRYIDAEKVHNLSIQMAKYGFVPRMKSIDEPILHSTVWNRQFKNPIGLAAGFDKNGEAIDGLGKFGFGFIEIGTITPQPQPGNEKPRVFRLTEDRAVINRYGFNNDGYEAVRARLIDYRQRNSANKDSKYFKFPNFFLKINRE</sequence>
<dbReference type="GO" id="GO:0005743">
    <property type="term" value="C:mitochondrial inner membrane"/>
    <property type="evidence" value="ECO:0007669"/>
    <property type="project" value="TreeGrafter"/>
</dbReference>
<dbReference type="EMBL" id="CAJNOV010015570">
    <property type="protein sequence ID" value="CAF1576398.1"/>
    <property type="molecule type" value="Genomic_DNA"/>
</dbReference>
<organism evidence="7 8">
    <name type="scientific">Rotaria magnacalcarata</name>
    <dbReference type="NCBI Taxonomy" id="392030"/>
    <lineage>
        <taxon>Eukaryota</taxon>
        <taxon>Metazoa</taxon>
        <taxon>Spiralia</taxon>
        <taxon>Gnathifera</taxon>
        <taxon>Rotifera</taxon>
        <taxon>Eurotatoria</taxon>
        <taxon>Bdelloidea</taxon>
        <taxon>Philodinida</taxon>
        <taxon>Philodinidae</taxon>
        <taxon>Rotaria</taxon>
    </lineage>
</organism>
<dbReference type="Proteomes" id="UP000663855">
    <property type="component" value="Unassembled WGS sequence"/>
</dbReference>
<comment type="cofactor">
    <cofactor evidence="1">
        <name>FMN</name>
        <dbReference type="ChEBI" id="CHEBI:58210"/>
    </cofactor>
</comment>
<evidence type="ECO:0000256" key="1">
    <source>
        <dbReference type="ARBA" id="ARBA00001917"/>
    </source>
</evidence>
<gene>
    <name evidence="7" type="ORF">CJN711_LOCUS32494</name>
</gene>
<dbReference type="InterPro" id="IPR005720">
    <property type="entry name" value="Dihydroorotate_DH_cat"/>
</dbReference>
<dbReference type="PROSITE" id="PS00911">
    <property type="entry name" value="DHODEHASE_1"/>
    <property type="match status" value="1"/>
</dbReference>
<protein>
    <recommendedName>
        <fullName evidence="6">Dihydroorotate dehydrogenase catalytic domain-containing protein</fullName>
    </recommendedName>
</protein>
<feature type="domain" description="Dihydroorotate dehydrogenase catalytic" evidence="6">
    <location>
        <begin position="78"/>
        <end position="168"/>
    </location>
</feature>
<comment type="caution">
    <text evidence="7">The sequence shown here is derived from an EMBL/GenBank/DDBJ whole genome shotgun (WGS) entry which is preliminary data.</text>
</comment>
<reference evidence="7" key="1">
    <citation type="submission" date="2021-02" db="EMBL/GenBank/DDBJ databases">
        <authorList>
            <person name="Nowell W R."/>
        </authorList>
    </citation>
    <scope>NUCLEOTIDE SEQUENCE</scope>
</reference>
<evidence type="ECO:0000313" key="8">
    <source>
        <dbReference type="Proteomes" id="UP000663855"/>
    </source>
</evidence>
<evidence type="ECO:0000256" key="4">
    <source>
        <dbReference type="ARBA" id="ARBA00022643"/>
    </source>
</evidence>
<evidence type="ECO:0000256" key="2">
    <source>
        <dbReference type="ARBA" id="ARBA00004725"/>
    </source>
</evidence>
<comment type="pathway">
    <text evidence="2">Pyrimidine metabolism; UMP biosynthesis via de novo pathway.</text>
</comment>
<dbReference type="SUPFAM" id="SSF51395">
    <property type="entry name" value="FMN-linked oxidoreductases"/>
    <property type="match status" value="1"/>
</dbReference>
<dbReference type="Pfam" id="PF01180">
    <property type="entry name" value="DHO_dh"/>
    <property type="match status" value="1"/>
</dbReference>
<dbReference type="GO" id="GO:0004152">
    <property type="term" value="F:dihydroorotate dehydrogenase activity"/>
    <property type="evidence" value="ECO:0007669"/>
    <property type="project" value="TreeGrafter"/>
</dbReference>
<dbReference type="PANTHER" id="PTHR48109">
    <property type="entry name" value="DIHYDROOROTATE DEHYDROGENASE (QUINONE), MITOCHONDRIAL-RELATED"/>
    <property type="match status" value="1"/>
</dbReference>
<dbReference type="UniPathway" id="UPA00070"/>
<keyword evidence="3" id="KW-0285">Flavoprotein</keyword>
<keyword evidence="4" id="KW-0288">FMN</keyword>